<dbReference type="GO" id="GO:0003723">
    <property type="term" value="F:RNA binding"/>
    <property type="evidence" value="ECO:0007669"/>
    <property type="project" value="UniProtKB-UniRule"/>
</dbReference>
<sequence length="101" mass="11407">MPSITPKQRHWLKQQAHHLKPVVMLGQHGLTEAVLREIRIALDHHELIKVKISAGDRAERDQLITAITEETGAELVQRVGNAASLYRHNPDKAEPFRLPAI</sequence>
<dbReference type="Pfam" id="PF01985">
    <property type="entry name" value="CRS1_YhbY"/>
    <property type="match status" value="1"/>
</dbReference>
<dbReference type="NCBIfam" id="TIGR00253">
    <property type="entry name" value="RNA_bind_YhbY"/>
    <property type="match status" value="1"/>
</dbReference>
<dbReference type="Proteomes" id="UP000002964">
    <property type="component" value="Unassembled WGS sequence"/>
</dbReference>
<evidence type="ECO:0000256" key="1">
    <source>
        <dbReference type="ARBA" id="ARBA00022884"/>
    </source>
</evidence>
<evidence type="ECO:0000313" key="5">
    <source>
        <dbReference type="Proteomes" id="UP000002964"/>
    </source>
</evidence>
<name>H8Z3L3_9GAMM</name>
<dbReference type="Gene3D" id="3.30.110.60">
    <property type="entry name" value="YhbY-like"/>
    <property type="match status" value="1"/>
</dbReference>
<accession>H8Z3L3</accession>
<dbReference type="EMBL" id="JH603170">
    <property type="protein sequence ID" value="EIC20002.1"/>
    <property type="molecule type" value="Genomic_DNA"/>
</dbReference>
<dbReference type="InterPro" id="IPR051925">
    <property type="entry name" value="RNA-binding_domain"/>
</dbReference>
<dbReference type="InterPro" id="IPR035920">
    <property type="entry name" value="YhbY-like_sf"/>
</dbReference>
<dbReference type="InterPro" id="IPR017924">
    <property type="entry name" value="RNA-binding_YhbY"/>
</dbReference>
<dbReference type="RefSeq" id="WP_009150405.1">
    <property type="nucleotide sequence ID" value="NZ_CP121471.1"/>
</dbReference>
<dbReference type="OrthoDB" id="9797519at2"/>
<dbReference type="SUPFAM" id="SSF75471">
    <property type="entry name" value="YhbY-like"/>
    <property type="match status" value="1"/>
</dbReference>
<dbReference type="PANTHER" id="PTHR40065">
    <property type="entry name" value="RNA-BINDING PROTEIN YHBY"/>
    <property type="match status" value="1"/>
</dbReference>
<dbReference type="HOGENOM" id="CLU_095994_2_0_6"/>
<keyword evidence="1 2" id="KW-0694">RNA-binding</keyword>
<dbReference type="InterPro" id="IPR001890">
    <property type="entry name" value="RNA-binding_CRM"/>
</dbReference>
<protein>
    <submittedName>
        <fullName evidence="4">Putative RNA-binding protein, YhbY family</fullName>
    </submittedName>
</protein>
<proteinExistence type="predicted"/>
<dbReference type="STRING" id="631362.Thi970DRAFT_03614"/>
<gene>
    <name evidence="4" type="ORF">Thi970DRAFT_03614</name>
</gene>
<reference evidence="4 5" key="2">
    <citation type="submission" date="2011-11" db="EMBL/GenBank/DDBJ databases">
        <authorList>
            <consortium name="US DOE Joint Genome Institute"/>
            <person name="Lucas S."/>
            <person name="Han J."/>
            <person name="Lapidus A."/>
            <person name="Cheng J.-F."/>
            <person name="Goodwin L."/>
            <person name="Pitluck S."/>
            <person name="Peters L."/>
            <person name="Ovchinnikova G."/>
            <person name="Zhang X."/>
            <person name="Detter J.C."/>
            <person name="Han C."/>
            <person name="Tapia R."/>
            <person name="Land M."/>
            <person name="Hauser L."/>
            <person name="Kyrpides N."/>
            <person name="Ivanova N."/>
            <person name="Pagani I."/>
            <person name="Vogl K."/>
            <person name="Liu Z."/>
            <person name="Overmann J."/>
            <person name="Frigaard N.-U."/>
            <person name="Bryant D."/>
            <person name="Woyke T."/>
        </authorList>
    </citation>
    <scope>NUCLEOTIDE SEQUENCE [LARGE SCALE GENOMIC DNA]</scope>
    <source>
        <strain evidence="4 5">970</strain>
    </source>
</reference>
<evidence type="ECO:0000259" key="3">
    <source>
        <dbReference type="PROSITE" id="PS51295"/>
    </source>
</evidence>
<dbReference type="SMART" id="SM01103">
    <property type="entry name" value="CRS1_YhbY"/>
    <property type="match status" value="1"/>
</dbReference>
<reference evidence="5" key="1">
    <citation type="submission" date="2011-06" db="EMBL/GenBank/DDBJ databases">
        <authorList>
            <consortium name="US DOE Joint Genome Institute (JGI-PGF)"/>
            <person name="Lucas S."/>
            <person name="Han J."/>
            <person name="Lapidus A."/>
            <person name="Cheng J.-F."/>
            <person name="Goodwin L."/>
            <person name="Pitluck S."/>
            <person name="Peters L."/>
            <person name="Land M.L."/>
            <person name="Hauser L."/>
            <person name="Vogl K."/>
            <person name="Liu Z."/>
            <person name="Overmann J."/>
            <person name="Frigaard N.-U."/>
            <person name="Bryant D.A."/>
            <person name="Woyke T.J."/>
        </authorList>
    </citation>
    <scope>NUCLEOTIDE SEQUENCE [LARGE SCALE GENOMIC DNA]</scope>
    <source>
        <strain evidence="5">970</strain>
    </source>
</reference>
<keyword evidence="5" id="KW-1185">Reference proteome</keyword>
<dbReference type="eggNOG" id="COG1534">
    <property type="taxonomic scope" value="Bacteria"/>
</dbReference>
<organism evidence="4 5">
    <name type="scientific">Thiorhodovibrio frisius</name>
    <dbReference type="NCBI Taxonomy" id="631362"/>
    <lineage>
        <taxon>Bacteria</taxon>
        <taxon>Pseudomonadati</taxon>
        <taxon>Pseudomonadota</taxon>
        <taxon>Gammaproteobacteria</taxon>
        <taxon>Chromatiales</taxon>
        <taxon>Chromatiaceae</taxon>
        <taxon>Thiorhodovibrio</taxon>
    </lineage>
</organism>
<dbReference type="AlphaFoldDB" id="H8Z3L3"/>
<dbReference type="PROSITE" id="PS51295">
    <property type="entry name" value="CRM"/>
    <property type="match status" value="1"/>
</dbReference>
<feature type="domain" description="CRM" evidence="3">
    <location>
        <begin position="2"/>
        <end position="98"/>
    </location>
</feature>
<evidence type="ECO:0000256" key="2">
    <source>
        <dbReference type="PROSITE-ProRule" id="PRU00626"/>
    </source>
</evidence>
<dbReference type="PANTHER" id="PTHR40065:SF3">
    <property type="entry name" value="RNA-BINDING PROTEIN YHBY"/>
    <property type="match status" value="1"/>
</dbReference>
<evidence type="ECO:0000313" key="4">
    <source>
        <dbReference type="EMBL" id="EIC20002.1"/>
    </source>
</evidence>